<organism evidence="7 8">
    <name type="scientific">Heyndrickxia acidicola</name>
    <dbReference type="NCBI Taxonomy" id="209389"/>
    <lineage>
        <taxon>Bacteria</taxon>
        <taxon>Bacillati</taxon>
        <taxon>Bacillota</taxon>
        <taxon>Bacilli</taxon>
        <taxon>Bacillales</taxon>
        <taxon>Bacillaceae</taxon>
        <taxon>Heyndrickxia</taxon>
    </lineage>
</organism>
<feature type="transmembrane region" description="Helical" evidence="6">
    <location>
        <begin position="273"/>
        <end position="303"/>
    </location>
</feature>
<gene>
    <name evidence="7" type="ORF">P4T90_20000</name>
</gene>
<evidence type="ECO:0000256" key="4">
    <source>
        <dbReference type="ARBA" id="ARBA00022989"/>
    </source>
</evidence>
<dbReference type="Proteomes" id="UP001341444">
    <property type="component" value="Unassembled WGS sequence"/>
</dbReference>
<keyword evidence="5 6" id="KW-0472">Membrane</keyword>
<dbReference type="PANTHER" id="PTHR31632:SF2">
    <property type="entry name" value="PLASMA MEMBRANE IRON PERMEASE"/>
    <property type="match status" value="1"/>
</dbReference>
<feature type="transmembrane region" description="Helical" evidence="6">
    <location>
        <begin position="86"/>
        <end position="109"/>
    </location>
</feature>
<feature type="transmembrane region" description="Helical" evidence="6">
    <location>
        <begin position="157"/>
        <end position="181"/>
    </location>
</feature>
<feature type="transmembrane region" description="Helical" evidence="6">
    <location>
        <begin position="232"/>
        <end position="253"/>
    </location>
</feature>
<evidence type="ECO:0000256" key="1">
    <source>
        <dbReference type="ARBA" id="ARBA00004141"/>
    </source>
</evidence>
<protein>
    <submittedName>
        <fullName evidence="7">FTR1 family protein</fullName>
    </submittedName>
</protein>
<feature type="transmembrane region" description="Helical" evidence="6">
    <location>
        <begin position="51"/>
        <end position="74"/>
    </location>
</feature>
<dbReference type="InterPro" id="IPR004923">
    <property type="entry name" value="FTR1/Fip1/EfeU"/>
</dbReference>
<evidence type="ECO:0000256" key="5">
    <source>
        <dbReference type="ARBA" id="ARBA00023136"/>
    </source>
</evidence>
<name>A0ABU6MQ28_9BACI</name>
<feature type="transmembrane region" description="Helical" evidence="6">
    <location>
        <begin position="201"/>
        <end position="223"/>
    </location>
</feature>
<dbReference type="RefSeq" id="WP_083953236.1">
    <property type="nucleotide sequence ID" value="NZ_JARMAB010000031.1"/>
</dbReference>
<evidence type="ECO:0000313" key="8">
    <source>
        <dbReference type="Proteomes" id="UP001341444"/>
    </source>
</evidence>
<evidence type="ECO:0000256" key="6">
    <source>
        <dbReference type="SAM" id="Phobius"/>
    </source>
</evidence>
<dbReference type="PANTHER" id="PTHR31632">
    <property type="entry name" value="IRON TRANSPORTER FTH1"/>
    <property type="match status" value="1"/>
</dbReference>
<keyword evidence="3 6" id="KW-0812">Transmembrane</keyword>
<evidence type="ECO:0000313" key="7">
    <source>
        <dbReference type="EMBL" id="MED1205337.1"/>
    </source>
</evidence>
<accession>A0ABU6MQ28</accession>
<feature type="transmembrane region" description="Helical" evidence="6">
    <location>
        <begin position="115"/>
        <end position="137"/>
    </location>
</feature>
<reference evidence="7 8" key="1">
    <citation type="submission" date="2023-03" db="EMBL/GenBank/DDBJ databases">
        <title>Bacillus Genome Sequencing.</title>
        <authorList>
            <person name="Dunlap C."/>
        </authorList>
    </citation>
    <scope>NUCLEOTIDE SEQUENCE [LARGE SCALE GENOMIC DNA]</scope>
    <source>
        <strain evidence="7 8">B-23453</strain>
    </source>
</reference>
<sequence>MLKKALNLRSGLIALSVLILIGVLVWQGVYFKGNPDPTAHHITPAAAVINTAILVFREGLEAILVLAAIISGLIRKKQDNYWKPISIGAGVSFIATLATWFAVVAIIASVNASQLNIQAFTGVLAVVVLLIILNWFFHKVYWTGWIGLHNRKKQQLITSDTGVSTGAFWSLFLVGLTSVYREGFEVVLFLQNLRLKVGDDIILQGTLIGLALTLMVGVLTFLFQKKLPHKKMLVFTGALLVMVLAVMVGETVQEMQQAGWMATTPIGVEFPDWIGVWFCVFSNVQGLSLQAVAVVYVLGSYFLQRYLTKRKALKRLEAANTLEAKTM</sequence>
<evidence type="ECO:0000256" key="3">
    <source>
        <dbReference type="ARBA" id="ARBA00022692"/>
    </source>
</evidence>
<evidence type="ECO:0000256" key="2">
    <source>
        <dbReference type="ARBA" id="ARBA00008333"/>
    </source>
</evidence>
<proteinExistence type="inferred from homology"/>
<comment type="similarity">
    <text evidence="2">Belongs to the oxidase-dependent Fe transporter (OFeT) (TC 9.A.10.1) family.</text>
</comment>
<keyword evidence="8" id="KW-1185">Reference proteome</keyword>
<dbReference type="Pfam" id="PF03239">
    <property type="entry name" value="FTR1"/>
    <property type="match status" value="1"/>
</dbReference>
<feature type="transmembrane region" description="Helical" evidence="6">
    <location>
        <begin position="12"/>
        <end position="31"/>
    </location>
</feature>
<comment type="caution">
    <text evidence="7">The sequence shown here is derived from an EMBL/GenBank/DDBJ whole genome shotgun (WGS) entry which is preliminary data.</text>
</comment>
<comment type="subcellular location">
    <subcellularLocation>
        <location evidence="1">Membrane</location>
        <topology evidence="1">Multi-pass membrane protein</topology>
    </subcellularLocation>
</comment>
<dbReference type="EMBL" id="JARMAB010000031">
    <property type="protein sequence ID" value="MED1205337.1"/>
    <property type="molecule type" value="Genomic_DNA"/>
</dbReference>
<keyword evidence="4 6" id="KW-1133">Transmembrane helix</keyword>